<reference evidence="2 3" key="1">
    <citation type="submission" date="2019-04" db="EMBL/GenBank/DDBJ databases">
        <title>Isachenkonia alkalipeptolytica gen. nov. sp. nov. a new anaerobic, alkiliphilic organothrophic bacterium capable to reduce synthesized ferrihydrite isolated from a soda lake.</title>
        <authorList>
            <person name="Toshchakov S.V."/>
            <person name="Zavarzina D.G."/>
            <person name="Zhilina T.N."/>
            <person name="Kostrikina N.A."/>
            <person name="Kublanov I.V."/>
        </authorList>
    </citation>
    <scope>NUCLEOTIDE SEQUENCE [LARGE SCALE GENOMIC DNA]</scope>
    <source>
        <strain evidence="2 3">Z-1701</strain>
    </source>
</reference>
<comment type="caution">
    <text evidence="2">The sequence shown here is derived from an EMBL/GenBank/DDBJ whole genome shotgun (WGS) entry which is preliminary data.</text>
</comment>
<dbReference type="AlphaFoldDB" id="A0AA43XKY2"/>
<dbReference type="InterPro" id="IPR036515">
    <property type="entry name" value="Transposase_17_sf"/>
</dbReference>
<dbReference type="InterPro" id="IPR002686">
    <property type="entry name" value="Transposase_17"/>
</dbReference>
<sequence>MPRSLRRKSSTGMYHVILRGINKQVIFHDELDYRRFLEVLQEAKEKSGFAVHAYCIMNNHVHILIEEKDEPLSVVMKRIGSSYVYWYNRRYDRVGHLFQGRYRSQPIDDARYLLTVLRYIHQNPVKAKIKVHCKDYRWSSYREYLYTEDRKAPIHHGILLTETGFMLDLFAIEGQLGLERFKEFHRDVEAIPKEDEPMDIEEEYERPFTDEEAGLLICSLFGIPSCTVIKDSDKIQRKNYLARLKKEGLPIRQIARLTGIHRSTVQRA</sequence>
<dbReference type="Proteomes" id="UP000449710">
    <property type="component" value="Unassembled WGS sequence"/>
</dbReference>
<dbReference type="GO" id="GO:0006313">
    <property type="term" value="P:DNA transposition"/>
    <property type="evidence" value="ECO:0007669"/>
    <property type="project" value="InterPro"/>
</dbReference>
<evidence type="ECO:0000313" key="3">
    <source>
        <dbReference type="Proteomes" id="UP000449710"/>
    </source>
</evidence>
<organism evidence="2 3">
    <name type="scientific">Isachenkonia alkalipeptolytica</name>
    <dbReference type="NCBI Taxonomy" id="2565777"/>
    <lineage>
        <taxon>Bacteria</taxon>
        <taxon>Bacillati</taxon>
        <taxon>Bacillota</taxon>
        <taxon>Clostridia</taxon>
        <taxon>Eubacteriales</taxon>
        <taxon>Clostridiaceae</taxon>
        <taxon>Isachenkonia</taxon>
    </lineage>
</organism>
<dbReference type="GO" id="GO:0004803">
    <property type="term" value="F:transposase activity"/>
    <property type="evidence" value="ECO:0007669"/>
    <property type="project" value="InterPro"/>
</dbReference>
<dbReference type="SMART" id="SM01321">
    <property type="entry name" value="Y1_Tnp"/>
    <property type="match status" value="1"/>
</dbReference>
<dbReference type="GO" id="GO:0003677">
    <property type="term" value="F:DNA binding"/>
    <property type="evidence" value="ECO:0007669"/>
    <property type="project" value="InterPro"/>
</dbReference>
<keyword evidence="3" id="KW-1185">Reference proteome</keyword>
<evidence type="ECO:0000259" key="1">
    <source>
        <dbReference type="SMART" id="SM01321"/>
    </source>
</evidence>
<feature type="domain" description="Transposase IS200-like" evidence="1">
    <location>
        <begin position="9"/>
        <end position="123"/>
    </location>
</feature>
<dbReference type="Gene3D" id="3.30.70.1290">
    <property type="entry name" value="Transposase IS200-like"/>
    <property type="match status" value="1"/>
</dbReference>
<dbReference type="EMBL" id="SUMG01000007">
    <property type="protein sequence ID" value="NBG88276.1"/>
    <property type="molecule type" value="Genomic_DNA"/>
</dbReference>
<name>A0AA43XKY2_9CLOT</name>
<proteinExistence type="predicted"/>
<dbReference type="RefSeq" id="WP_160720675.1">
    <property type="nucleotide sequence ID" value="NZ_SUMG01000007.1"/>
</dbReference>
<dbReference type="SUPFAM" id="SSF143422">
    <property type="entry name" value="Transposase IS200-like"/>
    <property type="match status" value="1"/>
</dbReference>
<gene>
    <name evidence="2" type="ORF">ISALK_07155</name>
</gene>
<dbReference type="Pfam" id="PF13384">
    <property type="entry name" value="HTH_23"/>
    <property type="match status" value="1"/>
</dbReference>
<accession>A0AA43XKY2</accession>
<evidence type="ECO:0000313" key="2">
    <source>
        <dbReference type="EMBL" id="NBG88276.1"/>
    </source>
</evidence>
<protein>
    <submittedName>
        <fullName evidence="2">Transposase</fullName>
    </submittedName>
</protein>
<dbReference type="PANTHER" id="PTHR34322:SF2">
    <property type="entry name" value="TRANSPOSASE IS200-LIKE DOMAIN-CONTAINING PROTEIN"/>
    <property type="match status" value="1"/>
</dbReference>
<dbReference type="PANTHER" id="PTHR34322">
    <property type="entry name" value="TRANSPOSASE, Y1_TNP DOMAIN-CONTAINING"/>
    <property type="match status" value="1"/>
</dbReference>
<dbReference type="Pfam" id="PF01797">
    <property type="entry name" value="Y1_Tnp"/>
    <property type="match status" value="1"/>
</dbReference>